<organism evidence="2 3">
    <name type="scientific">Clonostachys chloroleuca</name>
    <dbReference type="NCBI Taxonomy" id="1926264"/>
    <lineage>
        <taxon>Eukaryota</taxon>
        <taxon>Fungi</taxon>
        <taxon>Dikarya</taxon>
        <taxon>Ascomycota</taxon>
        <taxon>Pezizomycotina</taxon>
        <taxon>Sordariomycetes</taxon>
        <taxon>Hypocreomycetidae</taxon>
        <taxon>Hypocreales</taxon>
        <taxon>Bionectriaceae</taxon>
        <taxon>Clonostachys</taxon>
    </lineage>
</organism>
<keyword evidence="1" id="KW-1133">Transmembrane helix</keyword>
<gene>
    <name evidence="2" type="ORF">CCHLO57077_00006312</name>
</gene>
<feature type="transmembrane region" description="Helical" evidence="1">
    <location>
        <begin position="313"/>
        <end position="335"/>
    </location>
</feature>
<evidence type="ECO:0000313" key="2">
    <source>
        <dbReference type="EMBL" id="CAI6101091.1"/>
    </source>
</evidence>
<dbReference type="AlphaFoldDB" id="A0AA35QFM6"/>
<name>A0AA35QFM6_9HYPO</name>
<protein>
    <submittedName>
        <fullName evidence="2">Uncharacterized protein</fullName>
    </submittedName>
</protein>
<proteinExistence type="predicted"/>
<dbReference type="EMBL" id="CABFNP030001360">
    <property type="protein sequence ID" value="CAI6101091.1"/>
    <property type="molecule type" value="Genomic_DNA"/>
</dbReference>
<evidence type="ECO:0000256" key="1">
    <source>
        <dbReference type="SAM" id="Phobius"/>
    </source>
</evidence>
<keyword evidence="1" id="KW-0812">Transmembrane</keyword>
<keyword evidence="1" id="KW-0472">Membrane</keyword>
<keyword evidence="3" id="KW-1185">Reference proteome</keyword>
<accession>A0AA35QFM6</accession>
<feature type="transmembrane region" description="Helical" evidence="1">
    <location>
        <begin position="283"/>
        <end position="301"/>
    </location>
</feature>
<evidence type="ECO:0000313" key="3">
    <source>
        <dbReference type="Proteomes" id="UP001160390"/>
    </source>
</evidence>
<reference evidence="2" key="1">
    <citation type="submission" date="2023-01" db="EMBL/GenBank/DDBJ databases">
        <authorList>
            <person name="Piombo E."/>
        </authorList>
    </citation>
    <scope>NUCLEOTIDE SEQUENCE</scope>
</reference>
<dbReference type="Proteomes" id="UP001160390">
    <property type="component" value="Unassembled WGS sequence"/>
</dbReference>
<sequence length="350" mass="39006">MSVPCKTYLGLRIVGGSCIRRLSIPTRPQVVSYEHELVQKPFSVRKMALLRIVHATAMGALFWNYTTSHTNQTLQYSQMQFIHTKLDGFLSFLVFLVEGYRSGNRGSLIGFPSLFTTSLQVWGFPQVLPLYAILSSFSPFNAAGRVAPTNMARWLLPGLILSYVPTVAFEHLASSSPDSAGLKLLAPYSPLILPILMLSTSLITNPNEDHIKEVGQVVKRYRNNDVHDLQFAYKFVLVVQAVFHLEKLLQFGQILDLSMRKGRYGRSSVLRQLPSGRILDNELGFIILATITYGVFSIWDLRAKGFISTQKAIKAMILVLVGQIAIGPGATWTALWNWREGVISSLSTLA</sequence>
<comment type="caution">
    <text evidence="2">The sequence shown here is derived from an EMBL/GenBank/DDBJ whole genome shotgun (WGS) entry which is preliminary data.</text>
</comment>